<dbReference type="GO" id="GO:0031146">
    <property type="term" value="P:SCF-dependent proteasomal ubiquitin-dependent protein catabolic process"/>
    <property type="evidence" value="ECO:0007669"/>
    <property type="project" value="TreeGrafter"/>
</dbReference>
<dbReference type="PANTHER" id="PTHR13318:SF190">
    <property type="entry name" value="PARTNER OF PAIRED, ISOFORM B"/>
    <property type="match status" value="1"/>
</dbReference>
<accession>A0A7S2JQJ1</accession>
<sequence>MGKTCPELHSLCIASSGPCALREPAKSFHNMRRLHLGLQPEMGTRKAPAWTDAEVAALAESCPHLIELRLEDGLNGVTGLTGAGLCGLGSLTDLSLARLPSVLSTDALLSFAKGAAALVRLDLSDCNIPGADDVVAAVVRHCFAIEHLNMSGVKALTMDVAFQSVGCTRLRHLDVGKGRTGKASSGTGVPGICSLVKGCPLLITIRVGSSITMDTLRTVLSRDETSAARLAYVMLHID</sequence>
<dbReference type="EMBL" id="HBGU01085022">
    <property type="protein sequence ID" value="CAD9553536.1"/>
    <property type="molecule type" value="Transcribed_RNA"/>
</dbReference>
<dbReference type="InterPro" id="IPR032675">
    <property type="entry name" value="LRR_dom_sf"/>
</dbReference>
<name>A0A7S2JQJ1_9EUKA</name>
<dbReference type="Gene3D" id="3.80.10.10">
    <property type="entry name" value="Ribonuclease Inhibitor"/>
    <property type="match status" value="1"/>
</dbReference>
<proteinExistence type="predicted"/>
<dbReference type="AlphaFoldDB" id="A0A7S2JQJ1"/>
<protein>
    <submittedName>
        <fullName evidence="1">Uncharacterized protein</fullName>
    </submittedName>
</protein>
<organism evidence="1">
    <name type="scientific">Haptolina brevifila</name>
    <dbReference type="NCBI Taxonomy" id="156173"/>
    <lineage>
        <taxon>Eukaryota</taxon>
        <taxon>Haptista</taxon>
        <taxon>Haptophyta</taxon>
        <taxon>Prymnesiophyceae</taxon>
        <taxon>Prymnesiales</taxon>
        <taxon>Prymnesiaceae</taxon>
        <taxon>Haptolina</taxon>
    </lineage>
</organism>
<evidence type="ECO:0000313" key="1">
    <source>
        <dbReference type="EMBL" id="CAD9553536.1"/>
    </source>
</evidence>
<dbReference type="GO" id="GO:0019005">
    <property type="term" value="C:SCF ubiquitin ligase complex"/>
    <property type="evidence" value="ECO:0007669"/>
    <property type="project" value="TreeGrafter"/>
</dbReference>
<dbReference type="SUPFAM" id="SSF52047">
    <property type="entry name" value="RNI-like"/>
    <property type="match status" value="1"/>
</dbReference>
<gene>
    <name evidence="1" type="ORF">CBRE1094_LOCUS46392</name>
</gene>
<reference evidence="1" key="1">
    <citation type="submission" date="2021-01" db="EMBL/GenBank/DDBJ databases">
        <authorList>
            <person name="Corre E."/>
            <person name="Pelletier E."/>
            <person name="Niang G."/>
            <person name="Scheremetjew M."/>
            <person name="Finn R."/>
            <person name="Kale V."/>
            <person name="Holt S."/>
            <person name="Cochrane G."/>
            <person name="Meng A."/>
            <person name="Brown T."/>
            <person name="Cohen L."/>
        </authorList>
    </citation>
    <scope>NUCLEOTIDE SEQUENCE</scope>
    <source>
        <strain evidence="1">UTEX LB 985</strain>
    </source>
</reference>
<dbReference type="PANTHER" id="PTHR13318">
    <property type="entry name" value="PARTNER OF PAIRED, ISOFORM B-RELATED"/>
    <property type="match status" value="1"/>
</dbReference>